<feature type="compositionally biased region" description="Polar residues" evidence="1">
    <location>
        <begin position="30"/>
        <end position="44"/>
    </location>
</feature>
<feature type="compositionally biased region" description="Low complexity" evidence="1">
    <location>
        <begin position="154"/>
        <end position="163"/>
    </location>
</feature>
<dbReference type="AlphaFoldDB" id="A0A9P6AWV0"/>
<reference evidence="2" key="1">
    <citation type="journal article" date="2020" name="Nat. Commun.">
        <title>Large-scale genome sequencing of mycorrhizal fungi provides insights into the early evolution of symbiotic traits.</title>
        <authorList>
            <person name="Miyauchi S."/>
            <person name="Kiss E."/>
            <person name="Kuo A."/>
            <person name="Drula E."/>
            <person name="Kohler A."/>
            <person name="Sanchez-Garcia M."/>
            <person name="Morin E."/>
            <person name="Andreopoulos B."/>
            <person name="Barry K.W."/>
            <person name="Bonito G."/>
            <person name="Buee M."/>
            <person name="Carver A."/>
            <person name="Chen C."/>
            <person name="Cichocki N."/>
            <person name="Clum A."/>
            <person name="Culley D."/>
            <person name="Crous P.W."/>
            <person name="Fauchery L."/>
            <person name="Girlanda M."/>
            <person name="Hayes R.D."/>
            <person name="Keri Z."/>
            <person name="LaButti K."/>
            <person name="Lipzen A."/>
            <person name="Lombard V."/>
            <person name="Magnuson J."/>
            <person name="Maillard F."/>
            <person name="Murat C."/>
            <person name="Nolan M."/>
            <person name="Ohm R.A."/>
            <person name="Pangilinan J."/>
            <person name="Pereira M.F."/>
            <person name="Perotto S."/>
            <person name="Peter M."/>
            <person name="Pfister S."/>
            <person name="Riley R."/>
            <person name="Sitrit Y."/>
            <person name="Stielow J.B."/>
            <person name="Szollosi G."/>
            <person name="Zifcakova L."/>
            <person name="Stursova M."/>
            <person name="Spatafora J.W."/>
            <person name="Tedersoo L."/>
            <person name="Vaario L.M."/>
            <person name="Yamada A."/>
            <person name="Yan M."/>
            <person name="Wang P."/>
            <person name="Xu J."/>
            <person name="Bruns T."/>
            <person name="Baldrian P."/>
            <person name="Vilgalys R."/>
            <person name="Dunand C."/>
            <person name="Henrissat B."/>
            <person name="Grigoriev I.V."/>
            <person name="Hibbett D."/>
            <person name="Nagy L.G."/>
            <person name="Martin F.M."/>
        </authorList>
    </citation>
    <scope>NUCLEOTIDE SEQUENCE</scope>
    <source>
        <strain evidence="2">UP504</strain>
    </source>
</reference>
<feature type="compositionally biased region" description="Low complexity" evidence="1">
    <location>
        <begin position="171"/>
        <end position="186"/>
    </location>
</feature>
<proteinExistence type="predicted"/>
<keyword evidence="3" id="KW-1185">Reference proteome</keyword>
<dbReference type="Proteomes" id="UP000886523">
    <property type="component" value="Unassembled WGS sequence"/>
</dbReference>
<sequence>MSSPSTAAASTLATDGSLASSKANADDPPGSSSDSIHTLPSTETEGALPSSGPIGGVGALPGPITEEGVALLPEERVNPDPLHLDDSQATSGTPTNESNIAPQPPSAAFNTLRLDDPNTNDREPKAAETLAPGSALSPSTLPSHGTEVPPPSSASPASGSASIPVPPSTPVPKSKAPPSSSSSFSSGTNGKKEKVSLMDKIKGEVKIFSGKMANDEAKVEAGKALKNGTGPGGRASPGKKWE</sequence>
<feature type="compositionally biased region" description="Low complexity" evidence="1">
    <location>
        <begin position="1"/>
        <end position="21"/>
    </location>
</feature>
<feature type="compositionally biased region" description="Polar residues" evidence="1">
    <location>
        <begin position="87"/>
        <end position="101"/>
    </location>
</feature>
<comment type="caution">
    <text evidence="2">The sequence shown here is derived from an EMBL/GenBank/DDBJ whole genome shotgun (WGS) entry which is preliminary data.</text>
</comment>
<feature type="compositionally biased region" description="Basic and acidic residues" evidence="1">
    <location>
        <begin position="113"/>
        <end position="126"/>
    </location>
</feature>
<accession>A0A9P6AWV0</accession>
<protein>
    <submittedName>
        <fullName evidence="2">Uncharacterized protein</fullName>
    </submittedName>
</protein>
<evidence type="ECO:0000313" key="2">
    <source>
        <dbReference type="EMBL" id="KAF9512835.1"/>
    </source>
</evidence>
<dbReference type="EMBL" id="MU128981">
    <property type="protein sequence ID" value="KAF9512835.1"/>
    <property type="molecule type" value="Genomic_DNA"/>
</dbReference>
<organism evidence="2 3">
    <name type="scientific">Hydnum rufescens UP504</name>
    <dbReference type="NCBI Taxonomy" id="1448309"/>
    <lineage>
        <taxon>Eukaryota</taxon>
        <taxon>Fungi</taxon>
        <taxon>Dikarya</taxon>
        <taxon>Basidiomycota</taxon>
        <taxon>Agaricomycotina</taxon>
        <taxon>Agaricomycetes</taxon>
        <taxon>Cantharellales</taxon>
        <taxon>Hydnaceae</taxon>
        <taxon>Hydnum</taxon>
    </lineage>
</organism>
<feature type="region of interest" description="Disordered" evidence="1">
    <location>
        <begin position="1"/>
        <end position="198"/>
    </location>
</feature>
<dbReference type="OrthoDB" id="3268823at2759"/>
<evidence type="ECO:0000313" key="3">
    <source>
        <dbReference type="Proteomes" id="UP000886523"/>
    </source>
</evidence>
<name>A0A9P6AWV0_9AGAM</name>
<evidence type="ECO:0000256" key="1">
    <source>
        <dbReference type="SAM" id="MobiDB-lite"/>
    </source>
</evidence>
<feature type="region of interest" description="Disordered" evidence="1">
    <location>
        <begin position="221"/>
        <end position="242"/>
    </location>
</feature>
<gene>
    <name evidence="2" type="ORF">BS47DRAFT_1344946</name>
</gene>
<feature type="compositionally biased region" description="Basic and acidic residues" evidence="1">
    <location>
        <begin position="73"/>
        <end position="86"/>
    </location>
</feature>